<accession>A0A4Y2CBM6</accession>
<sequence length="120" mass="13696">MKSGFISWFWRPKKCNYPGRSFRQISANLKVIRYGSLRSPTAPASPPPAPISSREREPPSRIYTGRISAFMAWQSKWSGWISRLIGIPNFRAHHSNSHRFFALTTGFGVEQSNLRGVERS</sequence>
<organism evidence="2 3">
    <name type="scientific">Araneus ventricosus</name>
    <name type="common">Orbweaver spider</name>
    <name type="synonym">Epeira ventricosa</name>
    <dbReference type="NCBI Taxonomy" id="182803"/>
    <lineage>
        <taxon>Eukaryota</taxon>
        <taxon>Metazoa</taxon>
        <taxon>Ecdysozoa</taxon>
        <taxon>Arthropoda</taxon>
        <taxon>Chelicerata</taxon>
        <taxon>Arachnida</taxon>
        <taxon>Araneae</taxon>
        <taxon>Araneomorphae</taxon>
        <taxon>Entelegynae</taxon>
        <taxon>Araneoidea</taxon>
        <taxon>Araneidae</taxon>
        <taxon>Araneus</taxon>
    </lineage>
</organism>
<reference evidence="2 3" key="1">
    <citation type="journal article" date="2019" name="Sci. Rep.">
        <title>Orb-weaving spider Araneus ventricosus genome elucidates the spidroin gene catalogue.</title>
        <authorList>
            <person name="Kono N."/>
            <person name="Nakamura H."/>
            <person name="Ohtoshi R."/>
            <person name="Moran D.A.P."/>
            <person name="Shinohara A."/>
            <person name="Yoshida Y."/>
            <person name="Fujiwara M."/>
            <person name="Mori M."/>
            <person name="Tomita M."/>
            <person name="Arakawa K."/>
        </authorList>
    </citation>
    <scope>NUCLEOTIDE SEQUENCE [LARGE SCALE GENOMIC DNA]</scope>
</reference>
<evidence type="ECO:0000313" key="3">
    <source>
        <dbReference type="Proteomes" id="UP000499080"/>
    </source>
</evidence>
<dbReference type="Proteomes" id="UP000499080">
    <property type="component" value="Unassembled WGS sequence"/>
</dbReference>
<feature type="region of interest" description="Disordered" evidence="1">
    <location>
        <begin position="37"/>
        <end position="58"/>
    </location>
</feature>
<evidence type="ECO:0000256" key="1">
    <source>
        <dbReference type="SAM" id="MobiDB-lite"/>
    </source>
</evidence>
<evidence type="ECO:0000313" key="2">
    <source>
        <dbReference type="EMBL" id="GBM01266.1"/>
    </source>
</evidence>
<comment type="caution">
    <text evidence="2">The sequence shown here is derived from an EMBL/GenBank/DDBJ whole genome shotgun (WGS) entry which is preliminary data.</text>
</comment>
<dbReference type="AlphaFoldDB" id="A0A4Y2CBM6"/>
<dbReference type="EMBL" id="BGPR01000167">
    <property type="protein sequence ID" value="GBM01266.1"/>
    <property type="molecule type" value="Genomic_DNA"/>
</dbReference>
<keyword evidence="3" id="KW-1185">Reference proteome</keyword>
<protein>
    <submittedName>
        <fullName evidence="2">Uncharacterized protein</fullName>
    </submittedName>
</protein>
<name>A0A4Y2CBM6_ARAVE</name>
<gene>
    <name evidence="2" type="ORF">AVEN_170320_1</name>
</gene>
<proteinExistence type="predicted"/>